<dbReference type="AlphaFoldDB" id="B0MU05"/>
<evidence type="ECO:0000313" key="1">
    <source>
        <dbReference type="EMBL" id="EDS04713.1"/>
    </source>
</evidence>
<comment type="caution">
    <text evidence="1">The sequence shown here is derived from an EMBL/GenBank/DDBJ whole genome shotgun (WGS) entry which is preliminary data.</text>
</comment>
<dbReference type="HOGENOM" id="CLU_3163838_0_0_10"/>
<name>B0MU05_9BACT</name>
<evidence type="ECO:0000313" key="2">
    <source>
        <dbReference type="Proteomes" id="UP000005819"/>
    </source>
</evidence>
<protein>
    <submittedName>
        <fullName evidence="1">Uncharacterized protein</fullName>
    </submittedName>
</protein>
<gene>
    <name evidence="1" type="ORF">ALIPUT_00586</name>
</gene>
<reference evidence="1" key="2">
    <citation type="submission" date="2013-09" db="EMBL/GenBank/DDBJ databases">
        <title>Draft genome sequence of Alistipes putredinis (DSM 17216).</title>
        <authorList>
            <person name="Sudarsanam P."/>
            <person name="Ley R."/>
            <person name="Guruge J."/>
            <person name="Turnbaugh P.J."/>
            <person name="Mahowald M."/>
            <person name="Liep D."/>
            <person name="Gordon J."/>
        </authorList>
    </citation>
    <scope>NUCLEOTIDE SEQUENCE</scope>
    <source>
        <strain evidence="1">DSM 17216</strain>
    </source>
</reference>
<proteinExistence type="predicted"/>
<sequence length="47" mass="5346">MKGESNRAGLHAEIVKSHPIFYKDSESRKENGSLLPVFRGVSYLLQR</sequence>
<reference evidence="1" key="1">
    <citation type="submission" date="2007-10" db="EMBL/GenBank/DDBJ databases">
        <authorList>
            <person name="Fulton L."/>
            <person name="Clifton S."/>
            <person name="Fulton B."/>
            <person name="Xu J."/>
            <person name="Minx P."/>
            <person name="Pepin K.H."/>
            <person name="Johnson M."/>
            <person name="Thiruvilangam P."/>
            <person name="Bhonagiri V."/>
            <person name="Nash W.E."/>
            <person name="Mardis E.R."/>
            <person name="Wilson R.K."/>
        </authorList>
    </citation>
    <scope>NUCLEOTIDE SEQUENCE [LARGE SCALE GENOMIC DNA]</scope>
    <source>
        <strain evidence="1">DSM 17216</strain>
    </source>
</reference>
<dbReference type="Proteomes" id="UP000005819">
    <property type="component" value="Unassembled WGS sequence"/>
</dbReference>
<organism evidence="1 2">
    <name type="scientific">Alistipes putredinis DSM 17216</name>
    <dbReference type="NCBI Taxonomy" id="445970"/>
    <lineage>
        <taxon>Bacteria</taxon>
        <taxon>Pseudomonadati</taxon>
        <taxon>Bacteroidota</taxon>
        <taxon>Bacteroidia</taxon>
        <taxon>Bacteroidales</taxon>
        <taxon>Rikenellaceae</taxon>
        <taxon>Alistipes</taxon>
    </lineage>
</organism>
<accession>B0MU05</accession>
<keyword evidence="2" id="KW-1185">Reference proteome</keyword>
<dbReference type="EMBL" id="ABFK02000016">
    <property type="protein sequence ID" value="EDS04713.1"/>
    <property type="molecule type" value="Genomic_DNA"/>
</dbReference>